<proteinExistence type="predicted"/>
<dbReference type="Gene3D" id="3.40.50.300">
    <property type="entry name" value="P-loop containing nucleotide triphosphate hydrolases"/>
    <property type="match status" value="1"/>
</dbReference>
<dbReference type="AlphaFoldDB" id="H8G7D0"/>
<dbReference type="Proteomes" id="UP000004705">
    <property type="component" value="Chromosome"/>
</dbReference>
<evidence type="ECO:0000313" key="2">
    <source>
        <dbReference type="Proteomes" id="UP000004705"/>
    </source>
</evidence>
<name>H8G7D0_9PSEU</name>
<dbReference type="OrthoDB" id="3237545at2"/>
<gene>
    <name evidence="1" type="ORF">SacazDRAFT_02419</name>
</gene>
<dbReference type="SUPFAM" id="SSF52540">
    <property type="entry name" value="P-loop containing nucleoside triphosphate hydrolases"/>
    <property type="match status" value="1"/>
</dbReference>
<dbReference type="RefSeq" id="WP_005441844.1">
    <property type="nucleotide sequence ID" value="NZ_CM001466.1"/>
</dbReference>
<accession>H8G7D0</accession>
<protein>
    <recommendedName>
        <fullName evidence="3">Uridine kinase</fullName>
    </recommendedName>
</protein>
<organism evidence="1 2">
    <name type="scientific">Saccharomonospora azurea NA-128</name>
    <dbReference type="NCBI Taxonomy" id="882081"/>
    <lineage>
        <taxon>Bacteria</taxon>
        <taxon>Bacillati</taxon>
        <taxon>Actinomycetota</taxon>
        <taxon>Actinomycetes</taxon>
        <taxon>Pseudonocardiales</taxon>
        <taxon>Pseudonocardiaceae</taxon>
        <taxon>Saccharomonospora</taxon>
    </lineage>
</organism>
<sequence length="187" mass="20261">MRSEPIADRVADAVCGSPARLGDVRLVAVDGPSGAGKSTFARSLVASLGDRGIAVALVSTDDFATWEDPVSWWPRLAAVLGRLAEGRPGCYRAWDWTSGEPRPGAVVRVPVPDVLVVEGVSSGRACVRPLLTRLCWIEGPGRAERLERAVARDGESCRPELEAWQRFEDGWFAVDDTRAHADDVLRL</sequence>
<keyword evidence="2" id="KW-1185">Reference proteome</keyword>
<evidence type="ECO:0008006" key="3">
    <source>
        <dbReference type="Google" id="ProtNLM"/>
    </source>
</evidence>
<dbReference type="HOGENOM" id="CLU_087906_0_1_11"/>
<dbReference type="EMBL" id="CM001466">
    <property type="protein sequence ID" value="EHY89325.1"/>
    <property type="molecule type" value="Genomic_DNA"/>
</dbReference>
<evidence type="ECO:0000313" key="1">
    <source>
        <dbReference type="EMBL" id="EHY89325.1"/>
    </source>
</evidence>
<reference evidence="1 2" key="1">
    <citation type="journal article" date="2012" name="Stand. Genomic Sci.">
        <title>Genome sequence of the soil bacterium Saccharomonospora azurea type strain (NA-128(T)).</title>
        <authorList>
            <person name="Klenk H.P."/>
            <person name="Held B."/>
            <person name="Lucas S."/>
            <person name="Lapidus A."/>
            <person name="Copeland A."/>
            <person name="Hammon N."/>
            <person name="Pitluck S."/>
            <person name="Goodwin L.A."/>
            <person name="Han C."/>
            <person name="Tapia R."/>
            <person name="Brambilla E.M."/>
            <person name="Potter G."/>
            <person name="Land M."/>
            <person name="Ivanova N."/>
            <person name="Rohde M."/>
            <person name="Goker M."/>
            <person name="Detter J.C."/>
            <person name="Kyrpides N.C."/>
            <person name="Woyke T."/>
        </authorList>
    </citation>
    <scope>NUCLEOTIDE SEQUENCE [LARGE SCALE GENOMIC DNA]</scope>
    <source>
        <strain evidence="1 2">NA-128</strain>
    </source>
</reference>
<dbReference type="InterPro" id="IPR027417">
    <property type="entry name" value="P-loop_NTPase"/>
</dbReference>